<accession>A0AAX6LAV7</accession>
<protein>
    <submittedName>
        <fullName evidence="4">Zinc ribbon domain-containing protein</fullName>
    </submittedName>
</protein>
<keyword evidence="2" id="KW-0472">Membrane</keyword>
<dbReference type="InterPro" id="IPR054529">
    <property type="entry name" value="TcaA_2nd"/>
</dbReference>
<keyword evidence="2" id="KW-0812">Transmembrane</keyword>
<sequence>MKICPNCQHVNEASNDFCENCGADLSQVVSQQHAQARKTGKVHGESRQNQGYSRADNHRFSRLKIGGSVLVIILIAVIGFGYHQYHAGKDQQIAAVVKSMTGQKQTKLVENLVSDNADFKISKQSVQPLLTYIQKHPQYARDLKMDLQHNGHSSDYTFVVKQVGTKWTLFPTFKLRVTTMEPLISTNLKNATLEANGTDLVETKNAHATYKVGPLCPGTYRFKLSNSDRTITHKVNLMGRKNTHELISLVANEKSSTATTANADTTTDTDSDSSALDTENSTESDTQSGTQSGTGSTYDDLSNSAQTAVSKIAATTDSDVNDYDYTESEPYTDVYEIKCYTSGTSDLVDTYRYDDVHGILALYNSDTGKFETVDTNE</sequence>
<evidence type="ECO:0000256" key="2">
    <source>
        <dbReference type="SAM" id="Phobius"/>
    </source>
</evidence>
<keyword evidence="2" id="KW-1133">Transmembrane helix</keyword>
<comment type="caution">
    <text evidence="4">The sequence shown here is derived from an EMBL/GenBank/DDBJ whole genome shotgun (WGS) entry which is preliminary data.</text>
</comment>
<proteinExistence type="predicted"/>
<feature type="domain" description="TcaA second" evidence="3">
    <location>
        <begin position="90"/>
        <end position="176"/>
    </location>
</feature>
<dbReference type="RefSeq" id="WP_065674829.1">
    <property type="nucleotide sequence ID" value="NZ_CP043671.1"/>
</dbReference>
<dbReference type="AlphaFoldDB" id="A0AAX6LAV7"/>
<evidence type="ECO:0000256" key="1">
    <source>
        <dbReference type="SAM" id="MobiDB-lite"/>
    </source>
</evidence>
<dbReference type="Pfam" id="PF22813">
    <property type="entry name" value="TcaA_2nd"/>
    <property type="match status" value="1"/>
</dbReference>
<feature type="region of interest" description="Disordered" evidence="1">
    <location>
        <begin position="34"/>
        <end position="53"/>
    </location>
</feature>
<reference evidence="4" key="2">
    <citation type="journal article" date="2023" name="Front Nutr">
        <title>Lactiplantibacillus pentosus P2020 protects the hyperuricemia and renal inflammation in mice.</title>
        <authorList>
            <person name="Wang Z."/>
            <person name="Song L."/>
            <person name="Li X."/>
            <person name="Xiao Y."/>
            <person name="Huang Y."/>
            <person name="Zhang Y."/>
            <person name="Li J."/>
            <person name="Li M."/>
            <person name="Ren Z."/>
        </authorList>
    </citation>
    <scope>NUCLEOTIDE SEQUENCE</scope>
    <source>
        <strain evidence="4">P2000</strain>
    </source>
</reference>
<dbReference type="PANTHER" id="PTHR40038">
    <property type="entry name" value="MEMBRANE-ASSOCIATED PROTEIN TCAA"/>
    <property type="match status" value="1"/>
</dbReference>
<dbReference type="EMBL" id="JAPEQV010000002">
    <property type="protein sequence ID" value="MDF2311689.1"/>
    <property type="molecule type" value="Genomic_DNA"/>
</dbReference>
<name>A0AAX6LAV7_LACPE</name>
<feature type="compositionally biased region" description="Low complexity" evidence="1">
    <location>
        <begin position="255"/>
        <end position="300"/>
    </location>
</feature>
<evidence type="ECO:0000313" key="4">
    <source>
        <dbReference type="EMBL" id="MDF2311689.1"/>
    </source>
</evidence>
<evidence type="ECO:0000313" key="5">
    <source>
        <dbReference type="Proteomes" id="UP001151834"/>
    </source>
</evidence>
<reference evidence="4" key="1">
    <citation type="submission" date="2022-11" db="EMBL/GenBank/DDBJ databases">
        <authorList>
            <person name="Wang Z."/>
        </authorList>
    </citation>
    <scope>NUCLEOTIDE SEQUENCE</scope>
    <source>
        <strain evidence="4">P2000</strain>
    </source>
</reference>
<evidence type="ECO:0000259" key="3">
    <source>
        <dbReference type="Pfam" id="PF22813"/>
    </source>
</evidence>
<dbReference type="Proteomes" id="UP001151834">
    <property type="component" value="Unassembled WGS sequence"/>
</dbReference>
<gene>
    <name evidence="4" type="ORF">OOJ94_02500</name>
</gene>
<feature type="region of interest" description="Disordered" evidence="1">
    <location>
        <begin position="255"/>
        <end position="302"/>
    </location>
</feature>
<feature type="transmembrane region" description="Helical" evidence="2">
    <location>
        <begin position="63"/>
        <end position="82"/>
    </location>
</feature>
<organism evidence="4 5">
    <name type="scientific">Lactiplantibacillus pentosus</name>
    <name type="common">Lactobacillus pentosus</name>
    <dbReference type="NCBI Taxonomy" id="1589"/>
    <lineage>
        <taxon>Bacteria</taxon>
        <taxon>Bacillati</taxon>
        <taxon>Bacillota</taxon>
        <taxon>Bacilli</taxon>
        <taxon>Lactobacillales</taxon>
        <taxon>Lactobacillaceae</taxon>
        <taxon>Lactiplantibacillus</taxon>
    </lineage>
</organism>
<dbReference type="PANTHER" id="PTHR40038:SF1">
    <property type="entry name" value="MEMBRANE-ASSOCIATED PROTEIN TCAA"/>
    <property type="match status" value="1"/>
</dbReference>